<dbReference type="PATRIC" id="fig|280871.6.peg.491"/>
<proteinExistence type="predicted"/>
<dbReference type="EMBL" id="JXST01000003">
    <property type="protein sequence ID" value="KIU18322.1"/>
    <property type="molecule type" value="Genomic_DNA"/>
</dbReference>
<gene>
    <name evidence="1" type="ORF">TL10_02410</name>
</gene>
<evidence type="ECO:0000313" key="2">
    <source>
        <dbReference type="Proteomes" id="UP000032221"/>
    </source>
</evidence>
<comment type="caution">
    <text evidence="1">The sequence shown here is derived from an EMBL/GenBank/DDBJ whole genome shotgun (WGS) entry which is preliminary data.</text>
</comment>
<evidence type="ECO:0000313" key="1">
    <source>
        <dbReference type="EMBL" id="KIU18322.1"/>
    </source>
</evidence>
<protein>
    <submittedName>
        <fullName evidence="1">Uncharacterized protein</fullName>
    </submittedName>
</protein>
<dbReference type="RefSeq" id="WP_043984390.1">
    <property type="nucleotide sequence ID" value="NZ_JXST01000003.1"/>
</dbReference>
<dbReference type="STRING" id="280871.TL10_02410"/>
<accession>A0A0D1LIL5</accession>
<keyword evidence="2" id="KW-1185">Reference proteome</keyword>
<organism evidence="1 2">
    <name type="scientific">Mycolicibacterium llatzerense</name>
    <dbReference type="NCBI Taxonomy" id="280871"/>
    <lineage>
        <taxon>Bacteria</taxon>
        <taxon>Bacillati</taxon>
        <taxon>Actinomycetota</taxon>
        <taxon>Actinomycetes</taxon>
        <taxon>Mycobacteriales</taxon>
        <taxon>Mycobacteriaceae</taxon>
        <taxon>Mycolicibacterium</taxon>
    </lineage>
</organism>
<dbReference type="OrthoDB" id="4764552at2"/>
<dbReference type="Proteomes" id="UP000032221">
    <property type="component" value="Unassembled WGS sequence"/>
</dbReference>
<dbReference type="AlphaFoldDB" id="A0A0D1LIL5"/>
<sequence>MSESKTAKPKSGRFYEIRKQLGDKPYELTEDISIKPMDIARRNVWRKASYESLTANIRDAISVDRGVVPDYVDYHEQIERALLGDQYDEVKALFADDARAWDLFLNELRDFNKVDGTALETAAENKDAEGNGNATPESSQ</sequence>
<reference evidence="1 2" key="1">
    <citation type="submission" date="2015-01" db="EMBL/GenBank/DDBJ databases">
        <title>Genome sequence of Mycobacterium llatzerense and Mycobacterium immunogenum recovered from brain abscess.</title>
        <authorList>
            <person name="Greninger A.L."/>
            <person name="Langelier C."/>
            <person name="Cunningham G."/>
            <person name="Chiu C.Y."/>
            <person name="Miller S."/>
        </authorList>
    </citation>
    <scope>NUCLEOTIDE SEQUENCE [LARGE SCALE GENOMIC DNA]</scope>
    <source>
        <strain evidence="1 2">CLUC14</strain>
    </source>
</reference>
<name>A0A0D1LIL5_9MYCO</name>